<evidence type="ECO:0000313" key="3">
    <source>
        <dbReference type="Proteomes" id="UP001158576"/>
    </source>
</evidence>
<gene>
    <name evidence="2" type="ORF">OKIOD_LOCUS14684</name>
</gene>
<accession>A0ABN7TAW1</accession>
<evidence type="ECO:0000256" key="1">
    <source>
        <dbReference type="SAM" id="Phobius"/>
    </source>
</evidence>
<protein>
    <submittedName>
        <fullName evidence="2">Oidioi.mRNA.OKI2018_I69.chr2.g5919.t2.cds</fullName>
    </submittedName>
</protein>
<sequence length="134" mass="15701">MTFADCRRNWRRCRFFMWLAIVMVVISIPFFIGFGIQFSNGKKEWEENEKDIIPGDLFLYGALVFLNFGWVFFVVYYSMTLTAKEYDDSLIESSARRRKSVLQVRASMATGPLFRRPTTVMEMRSLLPTVIESP</sequence>
<reference evidence="2 3" key="1">
    <citation type="submission" date="2021-04" db="EMBL/GenBank/DDBJ databases">
        <authorList>
            <person name="Bliznina A."/>
        </authorList>
    </citation>
    <scope>NUCLEOTIDE SEQUENCE [LARGE SCALE GENOMIC DNA]</scope>
</reference>
<feature type="transmembrane region" description="Helical" evidence="1">
    <location>
        <begin position="15"/>
        <end position="37"/>
    </location>
</feature>
<dbReference type="Proteomes" id="UP001158576">
    <property type="component" value="Chromosome 2"/>
</dbReference>
<keyword evidence="1" id="KW-0472">Membrane</keyword>
<proteinExistence type="predicted"/>
<name>A0ABN7TAW1_OIKDI</name>
<feature type="transmembrane region" description="Helical" evidence="1">
    <location>
        <begin position="57"/>
        <end position="77"/>
    </location>
</feature>
<keyword evidence="3" id="KW-1185">Reference proteome</keyword>
<evidence type="ECO:0000313" key="2">
    <source>
        <dbReference type="EMBL" id="CAG5111638.1"/>
    </source>
</evidence>
<organism evidence="2 3">
    <name type="scientific">Oikopleura dioica</name>
    <name type="common">Tunicate</name>
    <dbReference type="NCBI Taxonomy" id="34765"/>
    <lineage>
        <taxon>Eukaryota</taxon>
        <taxon>Metazoa</taxon>
        <taxon>Chordata</taxon>
        <taxon>Tunicata</taxon>
        <taxon>Appendicularia</taxon>
        <taxon>Copelata</taxon>
        <taxon>Oikopleuridae</taxon>
        <taxon>Oikopleura</taxon>
    </lineage>
</organism>
<dbReference type="EMBL" id="OU015567">
    <property type="protein sequence ID" value="CAG5111638.1"/>
    <property type="molecule type" value="Genomic_DNA"/>
</dbReference>
<keyword evidence="1" id="KW-0812">Transmembrane</keyword>
<keyword evidence="1" id="KW-1133">Transmembrane helix</keyword>